<dbReference type="NCBIfam" id="TIGR03882">
    <property type="entry name" value="cyclo_dehyd_2"/>
    <property type="match status" value="1"/>
</dbReference>
<gene>
    <name evidence="1" type="ORF">GA0070612_0518</name>
</gene>
<dbReference type="Proteomes" id="UP000198224">
    <property type="component" value="Chromosome I"/>
</dbReference>
<organism evidence="1 2">
    <name type="scientific">Micromonospora chokoriensis</name>
    <dbReference type="NCBI Taxonomy" id="356851"/>
    <lineage>
        <taxon>Bacteria</taxon>
        <taxon>Bacillati</taxon>
        <taxon>Actinomycetota</taxon>
        <taxon>Actinomycetes</taxon>
        <taxon>Micromonosporales</taxon>
        <taxon>Micromonosporaceae</taxon>
        <taxon>Micromonospora</taxon>
    </lineage>
</organism>
<protein>
    <submittedName>
        <fullName evidence="1">Bacteriocin biosynthesis cyclodehydratase domain-containing protein</fullName>
    </submittedName>
</protein>
<name>A0A1C4UKU7_9ACTN</name>
<evidence type="ECO:0000313" key="1">
    <source>
        <dbReference type="EMBL" id="SCE72272.1"/>
    </source>
</evidence>
<evidence type="ECO:0000313" key="2">
    <source>
        <dbReference type="Proteomes" id="UP000198224"/>
    </source>
</evidence>
<accession>A0A1C4UKU7</accession>
<keyword evidence="2" id="KW-1185">Reference proteome</keyword>
<sequence>MATAVRLTTPAAIVPAQTALLGIGPFGRRVTGLLARMTDGTEVPPDDAPETVFAGTPSALVVALWRPSPALCDRIDERAHATGVPWLPVVLEPSHLRIGPLVVPGAGPCHGCFEERRAQHDPHWPASAALYAAYDRNPACGPAGFLPQHARTAAGLALRVLARPDATAGRVISVSLRGVSVRQDPVLACHGCSRCGRPLPERDLRTLLRLKKREDAGVR</sequence>
<proteinExistence type="predicted"/>
<dbReference type="RefSeq" id="WP_088986453.1">
    <property type="nucleotide sequence ID" value="NZ_LT607409.1"/>
</dbReference>
<reference evidence="2" key="1">
    <citation type="submission" date="2016-06" db="EMBL/GenBank/DDBJ databases">
        <authorList>
            <person name="Varghese N."/>
            <person name="Submissions Spin"/>
        </authorList>
    </citation>
    <scope>NUCLEOTIDE SEQUENCE [LARGE SCALE GENOMIC DNA]</scope>
    <source>
        <strain evidence="2">DSM 45160</strain>
    </source>
</reference>
<dbReference type="EMBL" id="LT607409">
    <property type="protein sequence ID" value="SCE72272.1"/>
    <property type="molecule type" value="Genomic_DNA"/>
</dbReference>
<dbReference type="AlphaFoldDB" id="A0A1C4UKU7"/>
<dbReference type="Gene3D" id="3.40.50.720">
    <property type="entry name" value="NAD(P)-binding Rossmann-like Domain"/>
    <property type="match status" value="1"/>
</dbReference>
<dbReference type="InterPro" id="IPR022291">
    <property type="entry name" value="Bacteriocin_synth_cyclodeHase"/>
</dbReference>